<feature type="compositionally biased region" description="Basic and acidic residues" evidence="1">
    <location>
        <begin position="164"/>
        <end position="186"/>
    </location>
</feature>
<evidence type="ECO:0000313" key="2">
    <source>
        <dbReference type="EMBL" id="GJT07745.1"/>
    </source>
</evidence>
<keyword evidence="3" id="KW-1185">Reference proteome</keyword>
<sequence>MAEEQVQTNMALIAFSDSELNETKFKAATYKRGLATVEDQLVTFKKNEVLFSEEIVVLKREVGCKDYEISVLKTEYEKFKQEKEGIDFKIAKFDKSAKSLDEMLESQITNKSKKCLGYNVVSPPHPLIYNRPTKLDLSYSGLDEFKEPEFNGYGPRDTVLKSTIDCDKESDNSKENTNDSLEKEQVTDNESSSIESPLKFDKETINDWKETFFHTAKNVDCVEPKNNEKLVKKSVRYADMYRSQIPRGNHRNWNGQKLIVLTIKGKGG</sequence>
<gene>
    <name evidence="2" type="ORF">Tco_0842207</name>
</gene>
<dbReference type="EMBL" id="BQNB010012776">
    <property type="protein sequence ID" value="GJT07745.1"/>
    <property type="molecule type" value="Genomic_DNA"/>
</dbReference>
<comment type="caution">
    <text evidence="2">The sequence shown here is derived from an EMBL/GenBank/DDBJ whole genome shotgun (WGS) entry which is preliminary data.</text>
</comment>
<accession>A0ABQ5AYL3</accession>
<reference evidence="2" key="2">
    <citation type="submission" date="2022-01" db="EMBL/GenBank/DDBJ databases">
        <authorList>
            <person name="Yamashiro T."/>
            <person name="Shiraishi A."/>
            <person name="Satake H."/>
            <person name="Nakayama K."/>
        </authorList>
    </citation>
    <scope>NUCLEOTIDE SEQUENCE</scope>
</reference>
<proteinExistence type="predicted"/>
<reference evidence="2" key="1">
    <citation type="journal article" date="2022" name="Int. J. Mol. Sci.">
        <title>Draft Genome of Tanacetum Coccineum: Genomic Comparison of Closely Related Tanacetum-Family Plants.</title>
        <authorList>
            <person name="Yamashiro T."/>
            <person name="Shiraishi A."/>
            <person name="Nakayama K."/>
            <person name="Satake H."/>
        </authorList>
    </citation>
    <scope>NUCLEOTIDE SEQUENCE</scope>
</reference>
<evidence type="ECO:0000313" key="3">
    <source>
        <dbReference type="Proteomes" id="UP001151760"/>
    </source>
</evidence>
<evidence type="ECO:0000256" key="1">
    <source>
        <dbReference type="SAM" id="MobiDB-lite"/>
    </source>
</evidence>
<dbReference type="Proteomes" id="UP001151760">
    <property type="component" value="Unassembled WGS sequence"/>
</dbReference>
<feature type="region of interest" description="Disordered" evidence="1">
    <location>
        <begin position="164"/>
        <end position="196"/>
    </location>
</feature>
<protein>
    <submittedName>
        <fullName evidence="2">Uncharacterized protein</fullName>
    </submittedName>
</protein>
<name>A0ABQ5AYL3_9ASTR</name>
<organism evidence="2 3">
    <name type="scientific">Tanacetum coccineum</name>
    <dbReference type="NCBI Taxonomy" id="301880"/>
    <lineage>
        <taxon>Eukaryota</taxon>
        <taxon>Viridiplantae</taxon>
        <taxon>Streptophyta</taxon>
        <taxon>Embryophyta</taxon>
        <taxon>Tracheophyta</taxon>
        <taxon>Spermatophyta</taxon>
        <taxon>Magnoliopsida</taxon>
        <taxon>eudicotyledons</taxon>
        <taxon>Gunneridae</taxon>
        <taxon>Pentapetalae</taxon>
        <taxon>asterids</taxon>
        <taxon>campanulids</taxon>
        <taxon>Asterales</taxon>
        <taxon>Asteraceae</taxon>
        <taxon>Asteroideae</taxon>
        <taxon>Anthemideae</taxon>
        <taxon>Anthemidinae</taxon>
        <taxon>Tanacetum</taxon>
    </lineage>
</organism>